<dbReference type="InterPro" id="IPR036388">
    <property type="entry name" value="WH-like_DNA-bd_sf"/>
</dbReference>
<gene>
    <name evidence="1" type="ORF">G4H13_28210</name>
</gene>
<dbReference type="AlphaFoldDB" id="A0A6G4AMY6"/>
<evidence type="ECO:0008006" key="3">
    <source>
        <dbReference type="Google" id="ProtNLM"/>
    </source>
</evidence>
<keyword evidence="2" id="KW-1185">Reference proteome</keyword>
<evidence type="ECO:0000313" key="1">
    <source>
        <dbReference type="EMBL" id="NEW74144.1"/>
    </source>
</evidence>
<evidence type="ECO:0000313" key="2">
    <source>
        <dbReference type="Proteomes" id="UP000476310"/>
    </source>
</evidence>
<name>A0A6G4AMY6_9ACTN</name>
<organism evidence="1 2">
    <name type="scientific">Streptomyces rhizosphaericus</name>
    <dbReference type="NCBI Taxonomy" id="114699"/>
    <lineage>
        <taxon>Bacteria</taxon>
        <taxon>Bacillati</taxon>
        <taxon>Actinomycetota</taxon>
        <taxon>Actinomycetes</taxon>
        <taxon>Kitasatosporales</taxon>
        <taxon>Streptomycetaceae</taxon>
        <taxon>Streptomyces</taxon>
        <taxon>Streptomyces violaceusniger group</taxon>
    </lineage>
</organism>
<dbReference type="RefSeq" id="WP_164431497.1">
    <property type="nucleotide sequence ID" value="NZ_JAAIKT010000039.1"/>
</dbReference>
<dbReference type="Gene3D" id="1.10.10.10">
    <property type="entry name" value="Winged helix-like DNA-binding domain superfamily/Winged helix DNA-binding domain"/>
    <property type="match status" value="1"/>
</dbReference>
<reference evidence="1" key="1">
    <citation type="submission" date="2020-02" db="EMBL/GenBank/DDBJ databases">
        <title>A new Streptomyces sp. for controlling soil-borne diseases.</title>
        <authorList>
            <person name="Li X."/>
            <person name="Tian Y."/>
            <person name="Gao K."/>
        </authorList>
    </citation>
    <scope>NUCLEOTIDE SEQUENCE [LARGE SCALE GENOMIC DNA]</scope>
    <source>
        <strain evidence="1">0250</strain>
    </source>
</reference>
<proteinExistence type="predicted"/>
<accession>A0A6G4AMY6</accession>
<comment type="caution">
    <text evidence="1">The sequence shown here is derived from an EMBL/GenBank/DDBJ whole genome shotgun (WGS) entry which is preliminary data.</text>
</comment>
<dbReference type="Proteomes" id="UP000476310">
    <property type="component" value="Unassembled WGS sequence"/>
</dbReference>
<dbReference type="EMBL" id="JAAIKT010000039">
    <property type="protein sequence ID" value="NEW74144.1"/>
    <property type="molecule type" value="Genomic_DNA"/>
</dbReference>
<protein>
    <recommendedName>
        <fullName evidence="3">Helix-turn-helix transcriptional regulator</fullName>
    </recommendedName>
</protein>
<sequence length="71" mass="7645">MGEDVLGRLIKGGRVEYGLTDLGRTLVEPIAVLTEWAHVHGGAVVEFQESQADDGGAEGWFPRASAHLRKS</sequence>